<evidence type="ECO:0000256" key="2">
    <source>
        <dbReference type="ARBA" id="ARBA00007365"/>
    </source>
</evidence>
<dbReference type="InterPro" id="IPR024936">
    <property type="entry name" value="Cyclophilin-type_PPIase"/>
</dbReference>
<proteinExistence type="inferred from homology"/>
<dbReference type="Gene3D" id="2.40.100.10">
    <property type="entry name" value="Cyclophilin-like"/>
    <property type="match status" value="1"/>
</dbReference>
<dbReference type="AlphaFoldDB" id="D6PDH0"/>
<dbReference type="PANTHER" id="PTHR45625:SF4">
    <property type="entry name" value="PEPTIDYLPROLYL ISOMERASE DOMAIN AND WD REPEAT-CONTAINING PROTEIN 1"/>
    <property type="match status" value="1"/>
</dbReference>
<feature type="domain" description="PPIase cyclophilin-type" evidence="6">
    <location>
        <begin position="6"/>
        <end position="158"/>
    </location>
</feature>
<dbReference type="InterPro" id="IPR002130">
    <property type="entry name" value="Cyclophilin-type_PPIase_dom"/>
</dbReference>
<dbReference type="PRINTS" id="PR00153">
    <property type="entry name" value="CSAPPISMRASE"/>
</dbReference>
<evidence type="ECO:0000256" key="5">
    <source>
        <dbReference type="RuleBase" id="RU363019"/>
    </source>
</evidence>
<dbReference type="EMBL" id="GU942996">
    <property type="protein sequence ID" value="ADD93771.1"/>
    <property type="molecule type" value="Genomic_DNA"/>
</dbReference>
<dbReference type="InterPro" id="IPR044666">
    <property type="entry name" value="Cyclophilin_A-like"/>
</dbReference>
<comment type="function">
    <text evidence="1 5">PPIases accelerate the folding of proteins. It catalyzes the cis-trans isomerization of proline imidic peptide bonds in oligopeptides.</text>
</comment>
<dbReference type="InterPro" id="IPR029000">
    <property type="entry name" value="Cyclophilin-like_dom_sf"/>
</dbReference>
<dbReference type="CDD" id="cd00317">
    <property type="entry name" value="cyclophilin"/>
    <property type="match status" value="1"/>
</dbReference>
<evidence type="ECO:0000256" key="1">
    <source>
        <dbReference type="ARBA" id="ARBA00002388"/>
    </source>
</evidence>
<dbReference type="PANTHER" id="PTHR45625">
    <property type="entry name" value="PEPTIDYL-PROLYL CIS-TRANS ISOMERASE-RELATED"/>
    <property type="match status" value="1"/>
</dbReference>
<protein>
    <recommendedName>
        <fullName evidence="5">Peptidyl-prolyl cis-trans isomerase</fullName>
        <shortName evidence="5">PPIase</shortName>
        <ecNumber evidence="5">5.2.1.8</ecNumber>
    </recommendedName>
</protein>
<dbReference type="Pfam" id="PF00160">
    <property type="entry name" value="Pro_isomerase"/>
    <property type="match status" value="1"/>
</dbReference>
<dbReference type="InterPro" id="IPR020892">
    <property type="entry name" value="Cyclophilin-type_PPIase_CS"/>
</dbReference>
<comment type="catalytic activity">
    <reaction evidence="5">
        <text>[protein]-peptidylproline (omega=180) = [protein]-peptidylproline (omega=0)</text>
        <dbReference type="Rhea" id="RHEA:16237"/>
        <dbReference type="Rhea" id="RHEA-COMP:10747"/>
        <dbReference type="Rhea" id="RHEA-COMP:10748"/>
        <dbReference type="ChEBI" id="CHEBI:83833"/>
        <dbReference type="ChEBI" id="CHEBI:83834"/>
        <dbReference type="EC" id="5.2.1.8"/>
    </reaction>
</comment>
<evidence type="ECO:0000259" key="6">
    <source>
        <dbReference type="PROSITE" id="PS50072"/>
    </source>
</evidence>
<dbReference type="GO" id="GO:0006457">
    <property type="term" value="P:protein folding"/>
    <property type="evidence" value="ECO:0007669"/>
    <property type="project" value="InterPro"/>
</dbReference>
<organism evidence="7">
    <name type="scientific">uncultured marine bacterium MedDCM-OCT-S05-C222</name>
    <dbReference type="NCBI Taxonomy" id="743064"/>
    <lineage>
        <taxon>Bacteria</taxon>
        <taxon>environmental samples</taxon>
    </lineage>
</organism>
<evidence type="ECO:0000256" key="4">
    <source>
        <dbReference type="ARBA" id="ARBA00023235"/>
    </source>
</evidence>
<name>D6PDH0_9BACT</name>
<dbReference type="GO" id="GO:0003755">
    <property type="term" value="F:peptidyl-prolyl cis-trans isomerase activity"/>
    <property type="evidence" value="ECO:0007669"/>
    <property type="project" value="UniProtKB-UniRule"/>
</dbReference>
<dbReference type="SUPFAM" id="SSF50891">
    <property type="entry name" value="Cyclophilin-like"/>
    <property type="match status" value="1"/>
</dbReference>
<evidence type="ECO:0000313" key="7">
    <source>
        <dbReference type="EMBL" id="ADD93771.1"/>
    </source>
</evidence>
<evidence type="ECO:0000256" key="3">
    <source>
        <dbReference type="ARBA" id="ARBA00023110"/>
    </source>
</evidence>
<dbReference type="PIRSF" id="PIRSF001467">
    <property type="entry name" value="Peptidylpro_ismrse"/>
    <property type="match status" value="1"/>
</dbReference>
<sequence>MQALMETSAGNITIQLYDDKAPDTVANFVRLVESGHYDGLHFHRVIENFMIQGGCPHSADPMARNAGTGGPGWKIPCEVSALNLKHDKPGIFSMANAGPNTGGSQFFLTTVPTPWLDGNHAVFGEVVDGMDVVRAIERCDKMPGDRPRTPQKIVRVSLQ</sequence>
<dbReference type="PROSITE" id="PS50072">
    <property type="entry name" value="CSA_PPIASE_2"/>
    <property type="match status" value="1"/>
</dbReference>
<accession>D6PDH0</accession>
<reference evidence="7" key="1">
    <citation type="journal article" date="2010" name="ISME J.">
        <title>Metagenome of the Mediterranean deep chlorophyll maximum studied by direct and fosmid library 454 pyrosequencing.</title>
        <authorList>
            <person name="Ghai R."/>
            <person name="Martin-Cuadrado A.B."/>
            <person name="Molto A.G."/>
            <person name="Heredia I.G."/>
            <person name="Cabrera R."/>
            <person name="Martin J."/>
            <person name="Verdu M."/>
            <person name="Deschamps P."/>
            <person name="Moreira D."/>
            <person name="Lopez-Garcia P."/>
            <person name="Mira A."/>
            <person name="Rodriguez-Valera F."/>
        </authorList>
    </citation>
    <scope>NUCLEOTIDE SEQUENCE</scope>
</reference>
<keyword evidence="4 5" id="KW-0413">Isomerase</keyword>
<comment type="similarity">
    <text evidence="2 5">Belongs to the cyclophilin-type PPIase family.</text>
</comment>
<keyword evidence="3 5" id="KW-0697">Rotamase</keyword>
<dbReference type="PROSITE" id="PS00170">
    <property type="entry name" value="CSA_PPIASE_1"/>
    <property type="match status" value="1"/>
</dbReference>
<dbReference type="EC" id="5.2.1.8" evidence="5"/>